<evidence type="ECO:0000256" key="2">
    <source>
        <dbReference type="ARBA" id="ARBA00022723"/>
    </source>
</evidence>
<name>A0A6S6VVP2_9PLEO</name>
<keyword evidence="2" id="KW-0479">Metal-binding</keyword>
<keyword evidence="3" id="KW-0863">Zinc-finger</keyword>
<protein>
    <submittedName>
        <fullName evidence="7">Uncharacterized protein</fullName>
    </submittedName>
</protein>
<dbReference type="SUPFAM" id="SSF53098">
    <property type="entry name" value="Ribonuclease H-like"/>
    <property type="match status" value="1"/>
</dbReference>
<dbReference type="EMBL" id="HG992977">
    <property type="protein sequence ID" value="CAE7003052.1"/>
    <property type="molecule type" value="Genomic_DNA"/>
</dbReference>
<evidence type="ECO:0000256" key="3">
    <source>
        <dbReference type="ARBA" id="ARBA00022771"/>
    </source>
</evidence>
<evidence type="ECO:0000313" key="8">
    <source>
        <dbReference type="Proteomes" id="UP000472372"/>
    </source>
</evidence>
<gene>
    <name evidence="7" type="ORF">PTTW11_01484</name>
</gene>
<accession>A0A6S6VVP2</accession>
<keyword evidence="4" id="KW-0862">Zinc</keyword>
<dbReference type="GO" id="GO:0008270">
    <property type="term" value="F:zinc ion binding"/>
    <property type="evidence" value="ECO:0007669"/>
    <property type="project" value="UniProtKB-KW"/>
</dbReference>
<dbReference type="InterPro" id="IPR012337">
    <property type="entry name" value="RNaseH-like_sf"/>
</dbReference>
<feature type="region of interest" description="Disordered" evidence="6">
    <location>
        <begin position="1"/>
        <end position="41"/>
    </location>
</feature>
<sequence length="477" mass="53320">MSTPSNSSLRRLVERDKCSSPLPSLSDVPTAGDTASEAQPDEPVAIHADLPDDDNYYFGLDFKRVPYLERRQAERSRGAICHKQRRQQEAYYEADSTTNAGRHLSSNRPGHSLRPNGPIPIASREGNIMGALAKSQVHIMRSRGVEVSQEVANEIAASFSSSRFQDALKDWVIANNQSLRVIETPQFRNIIAAASPLAEALLWRSHQTLRDHIIAEYNAYVPAVTAYLREAQSLIHVSFNNWTSTGGQYAFTGLCVHYLNGEGKLVDHLLGLPELHGAHTGNNIASVAATILRLFSVNDTSVGYFGKDRSAYENDAAHLNDEEKYIDEWRKYGPIGVLFNVIASICTPQTRQLLERLQRDEAEAIGVTANIRQLVKPVKTRWNSYFDTFVRAAELHGPIDSYIEFKLKEHSAATAPLRRRKNREQLPAAQPRLYIREGGLSGKDWATITEYIQLLEPFAEATRLLEGRGRHGRHGAI</sequence>
<evidence type="ECO:0000313" key="7">
    <source>
        <dbReference type="EMBL" id="CAE7003052.1"/>
    </source>
</evidence>
<organism evidence="7 8">
    <name type="scientific">Pyrenophora teres f. teres</name>
    <dbReference type="NCBI Taxonomy" id="97479"/>
    <lineage>
        <taxon>Eukaryota</taxon>
        <taxon>Fungi</taxon>
        <taxon>Dikarya</taxon>
        <taxon>Ascomycota</taxon>
        <taxon>Pezizomycotina</taxon>
        <taxon>Dothideomycetes</taxon>
        <taxon>Pleosporomycetidae</taxon>
        <taxon>Pleosporales</taxon>
        <taxon>Pleosporineae</taxon>
        <taxon>Pleosporaceae</taxon>
        <taxon>Pyrenophora</taxon>
    </lineage>
</organism>
<comment type="subcellular location">
    <subcellularLocation>
        <location evidence="1">Nucleus</location>
    </subcellularLocation>
</comment>
<feature type="region of interest" description="Disordered" evidence="6">
    <location>
        <begin position="90"/>
        <end position="117"/>
    </location>
</feature>
<evidence type="ECO:0000256" key="5">
    <source>
        <dbReference type="ARBA" id="ARBA00023242"/>
    </source>
</evidence>
<dbReference type="PANTHER" id="PTHR46481">
    <property type="entry name" value="ZINC FINGER BED DOMAIN-CONTAINING PROTEIN 4"/>
    <property type="match status" value="1"/>
</dbReference>
<evidence type="ECO:0000256" key="1">
    <source>
        <dbReference type="ARBA" id="ARBA00004123"/>
    </source>
</evidence>
<dbReference type="PANTHER" id="PTHR46481:SF10">
    <property type="entry name" value="ZINC FINGER BED DOMAIN-CONTAINING PROTEIN 39"/>
    <property type="match status" value="1"/>
</dbReference>
<reference evidence="7" key="1">
    <citation type="submission" date="2021-02" db="EMBL/GenBank/DDBJ databases">
        <authorList>
            <person name="Syme A R."/>
            <person name="Syme A R."/>
            <person name="Moolhuijzen P."/>
        </authorList>
    </citation>
    <scope>NUCLEOTIDE SEQUENCE</scope>
    <source>
        <strain evidence="7">W1-1</strain>
    </source>
</reference>
<proteinExistence type="predicted"/>
<feature type="compositionally biased region" description="Polar residues" evidence="6">
    <location>
        <begin position="95"/>
        <end position="109"/>
    </location>
</feature>
<keyword evidence="5" id="KW-0539">Nucleus</keyword>
<dbReference type="AlphaFoldDB" id="A0A6S6VVP2"/>
<dbReference type="GO" id="GO:0005634">
    <property type="term" value="C:nucleus"/>
    <property type="evidence" value="ECO:0007669"/>
    <property type="project" value="UniProtKB-SubCell"/>
</dbReference>
<evidence type="ECO:0000256" key="4">
    <source>
        <dbReference type="ARBA" id="ARBA00022833"/>
    </source>
</evidence>
<dbReference type="Proteomes" id="UP000472372">
    <property type="component" value="Chromosome 1"/>
</dbReference>
<dbReference type="InterPro" id="IPR052035">
    <property type="entry name" value="ZnF_BED_domain_contain"/>
</dbReference>
<evidence type="ECO:0000256" key="6">
    <source>
        <dbReference type="SAM" id="MobiDB-lite"/>
    </source>
</evidence>